<dbReference type="AlphaFoldDB" id="A0A8J6NXD2"/>
<dbReference type="Proteomes" id="UP000654401">
    <property type="component" value="Unassembled WGS sequence"/>
</dbReference>
<evidence type="ECO:0000256" key="1">
    <source>
        <dbReference type="SAM" id="SignalP"/>
    </source>
</evidence>
<proteinExistence type="predicted"/>
<reference evidence="2 3" key="1">
    <citation type="submission" date="2020-08" db="EMBL/GenBank/DDBJ databases">
        <title>Bridging the membrane lipid divide: bacteria of the FCB group superphylum have the potential to synthesize archaeal ether lipids.</title>
        <authorList>
            <person name="Villanueva L."/>
            <person name="Von Meijenfeldt F.A.B."/>
            <person name="Westbye A.B."/>
            <person name="Yadav S."/>
            <person name="Hopmans E.C."/>
            <person name="Dutilh B.E."/>
            <person name="Sinninghe Damste J.S."/>
        </authorList>
    </citation>
    <scope>NUCLEOTIDE SEQUENCE [LARGE SCALE GENOMIC DNA]</scope>
    <source>
        <strain evidence="2">NIOZ-UU100</strain>
    </source>
</reference>
<accession>A0A8J6NXD2</accession>
<dbReference type="EMBL" id="JACNFK010000028">
    <property type="protein sequence ID" value="MBC8519881.1"/>
    <property type="molecule type" value="Genomic_DNA"/>
</dbReference>
<dbReference type="InterPro" id="IPR052945">
    <property type="entry name" value="Mitotic_Regulator"/>
</dbReference>
<keyword evidence="1" id="KW-0732">Signal</keyword>
<dbReference type="SMART" id="SM00671">
    <property type="entry name" value="SEL1"/>
    <property type="match status" value="2"/>
</dbReference>
<evidence type="ECO:0000313" key="2">
    <source>
        <dbReference type="EMBL" id="MBC8519881.1"/>
    </source>
</evidence>
<dbReference type="PANTHER" id="PTHR43628:SF1">
    <property type="entry name" value="CHITIN SYNTHASE REGULATORY FACTOR 2-RELATED"/>
    <property type="match status" value="1"/>
</dbReference>
<dbReference type="SUPFAM" id="SSF81901">
    <property type="entry name" value="HCP-like"/>
    <property type="match status" value="1"/>
</dbReference>
<protein>
    <submittedName>
        <fullName evidence="2">Sel1 repeat family protein</fullName>
    </submittedName>
</protein>
<sequence>MRSVYCRGATGFWLLMSSFAAVSGFQEGLQAAKQGDSETALAEWRPLAEQGDAGAQFNLGVMYDNGRGVPEDDQEAARWFRMAARQGFAKAQFNLGVMYAKGEGVPEDYVFAYMWLNLAVASGDKDATKIRDLISLEMTDFQIEEAQRLSR</sequence>
<dbReference type="Pfam" id="PF08238">
    <property type="entry name" value="Sel1"/>
    <property type="match status" value="2"/>
</dbReference>
<feature type="signal peptide" evidence="1">
    <location>
        <begin position="1"/>
        <end position="20"/>
    </location>
</feature>
<name>A0A8J6NXD2_9GAMM</name>
<feature type="chain" id="PRO_5035313895" evidence="1">
    <location>
        <begin position="21"/>
        <end position="151"/>
    </location>
</feature>
<gene>
    <name evidence="2" type="ORF">H8D24_05700</name>
</gene>
<comment type="caution">
    <text evidence="2">The sequence shown here is derived from an EMBL/GenBank/DDBJ whole genome shotgun (WGS) entry which is preliminary data.</text>
</comment>
<dbReference type="PANTHER" id="PTHR43628">
    <property type="entry name" value="ACTIVATOR OF C KINASE PROTEIN 1-RELATED"/>
    <property type="match status" value="1"/>
</dbReference>
<organism evidence="2 3">
    <name type="scientific">Candidatus Thiopontia autotrophica</name>
    <dbReference type="NCBI Taxonomy" id="2841688"/>
    <lineage>
        <taxon>Bacteria</taxon>
        <taxon>Pseudomonadati</taxon>
        <taxon>Pseudomonadota</taxon>
        <taxon>Gammaproteobacteria</taxon>
        <taxon>Candidatus Thiopontia</taxon>
    </lineage>
</organism>
<dbReference type="InterPro" id="IPR006597">
    <property type="entry name" value="Sel1-like"/>
</dbReference>
<dbReference type="Gene3D" id="1.25.40.10">
    <property type="entry name" value="Tetratricopeptide repeat domain"/>
    <property type="match status" value="1"/>
</dbReference>
<dbReference type="InterPro" id="IPR011990">
    <property type="entry name" value="TPR-like_helical_dom_sf"/>
</dbReference>
<evidence type="ECO:0000313" key="3">
    <source>
        <dbReference type="Proteomes" id="UP000654401"/>
    </source>
</evidence>